<dbReference type="Pfam" id="PF26127">
    <property type="entry name" value="12TM_Mok13"/>
    <property type="match status" value="1"/>
</dbReference>
<evidence type="ECO:0000259" key="10">
    <source>
        <dbReference type="SMART" id="SM00642"/>
    </source>
</evidence>
<dbReference type="Proteomes" id="UP000016088">
    <property type="component" value="Unassembled WGS sequence"/>
</dbReference>
<dbReference type="GO" id="GO:0035840">
    <property type="term" value="C:old growing cell tip"/>
    <property type="evidence" value="ECO:0007669"/>
    <property type="project" value="EnsemblFungi"/>
</dbReference>
<dbReference type="Pfam" id="PF26122">
    <property type="entry name" value="CBM_Mok13"/>
    <property type="match status" value="1"/>
</dbReference>
<dbReference type="eggNOG" id="ENOG502QSGC">
    <property type="taxonomic scope" value="Eukaryota"/>
</dbReference>
<feature type="transmembrane region" description="Helical" evidence="8">
    <location>
        <begin position="2010"/>
        <end position="2029"/>
    </location>
</feature>
<dbReference type="GO" id="GO:0071555">
    <property type="term" value="P:cell wall organization"/>
    <property type="evidence" value="ECO:0007669"/>
    <property type="project" value="UniProtKB-KW"/>
</dbReference>
<comment type="similarity">
    <text evidence="1">Belongs to the glycosyltransferase group 1 family.</text>
</comment>
<dbReference type="InterPro" id="IPR013534">
    <property type="entry name" value="Starch_synth_cat_dom"/>
</dbReference>
<dbReference type="VEuPathDB" id="FungiDB:SOCG_06260"/>
<evidence type="ECO:0000256" key="5">
    <source>
        <dbReference type="ARBA" id="ARBA00023316"/>
    </source>
</evidence>
<dbReference type="PANTHER" id="PTHR47182:SF2">
    <property type="entry name" value="CELL WALL ALPHA-1,3-GLUCAN SYNTHASE AGS1"/>
    <property type="match status" value="1"/>
</dbReference>
<feature type="transmembrane region" description="Helical" evidence="8">
    <location>
        <begin position="2144"/>
        <end position="2164"/>
    </location>
</feature>
<dbReference type="Pfam" id="PF08323">
    <property type="entry name" value="Glyco_transf_5"/>
    <property type="match status" value="1"/>
</dbReference>
<dbReference type="GO" id="GO:0005619">
    <property type="term" value="C:ascospore wall"/>
    <property type="evidence" value="ECO:0007669"/>
    <property type="project" value="EnsemblFungi"/>
</dbReference>
<dbReference type="CDD" id="cd03791">
    <property type="entry name" value="GT5_Glycogen_synthase_DULL1-like"/>
    <property type="match status" value="1"/>
</dbReference>
<dbReference type="FunFam" id="3.40.50.2000:FF:000052">
    <property type="entry name" value="Alpha-1,3-glucan synthase Ags2"/>
    <property type="match status" value="1"/>
</dbReference>
<gene>
    <name evidence="11" type="ORF">SOCG_06260</name>
</gene>
<dbReference type="GO" id="GO:0031671">
    <property type="term" value="P:primary cell septum biogenesis"/>
    <property type="evidence" value="ECO:0007669"/>
    <property type="project" value="EnsemblFungi"/>
</dbReference>
<evidence type="ECO:0000256" key="3">
    <source>
        <dbReference type="ARBA" id="ARBA00022676"/>
    </source>
</evidence>
<evidence type="ECO:0000256" key="6">
    <source>
        <dbReference type="ARBA" id="ARBA00048960"/>
    </source>
</evidence>
<name>S9RDH5_SCHOY</name>
<dbReference type="OrthoDB" id="512920at2759"/>
<feature type="transmembrane region" description="Helical" evidence="8">
    <location>
        <begin position="1978"/>
        <end position="1998"/>
    </location>
</feature>
<dbReference type="EC" id="2.4.1.183" evidence="2"/>
<reference evidence="11 12" key="1">
    <citation type="journal article" date="2011" name="Science">
        <title>Comparative functional genomics of the fission yeasts.</title>
        <authorList>
            <person name="Rhind N."/>
            <person name="Chen Z."/>
            <person name="Yassour M."/>
            <person name="Thompson D.A."/>
            <person name="Haas B.J."/>
            <person name="Habib N."/>
            <person name="Wapinski I."/>
            <person name="Roy S."/>
            <person name="Lin M.F."/>
            <person name="Heiman D.I."/>
            <person name="Young S.K."/>
            <person name="Furuya K."/>
            <person name="Guo Y."/>
            <person name="Pidoux A."/>
            <person name="Chen H.M."/>
            <person name="Robbertse B."/>
            <person name="Goldberg J.M."/>
            <person name="Aoki K."/>
            <person name="Bayne E.H."/>
            <person name="Berlin A.M."/>
            <person name="Desjardins C.A."/>
            <person name="Dobbs E."/>
            <person name="Dukaj L."/>
            <person name="Fan L."/>
            <person name="FitzGerald M.G."/>
            <person name="French C."/>
            <person name="Gujja S."/>
            <person name="Hansen K."/>
            <person name="Keifenheim D."/>
            <person name="Levin J.Z."/>
            <person name="Mosher R.A."/>
            <person name="Mueller C.A."/>
            <person name="Pfiffner J."/>
            <person name="Priest M."/>
            <person name="Russ C."/>
            <person name="Smialowska A."/>
            <person name="Swoboda P."/>
            <person name="Sykes S.M."/>
            <person name="Vaughn M."/>
            <person name="Vengrova S."/>
            <person name="Yoder R."/>
            <person name="Zeng Q."/>
            <person name="Allshire R."/>
            <person name="Baulcombe D."/>
            <person name="Birren B.W."/>
            <person name="Brown W."/>
            <person name="Ekwall K."/>
            <person name="Kellis M."/>
            <person name="Leatherwood J."/>
            <person name="Levin H."/>
            <person name="Margalit H."/>
            <person name="Martienssen R."/>
            <person name="Nieduszynski C.A."/>
            <person name="Spatafora J.W."/>
            <person name="Friedman N."/>
            <person name="Dalgaard J.Z."/>
            <person name="Baumann P."/>
            <person name="Niki H."/>
            <person name="Regev A."/>
            <person name="Nusbaum C."/>
        </authorList>
    </citation>
    <scope>NUCLEOTIDE SEQUENCE [LARGE SCALE GENOMIC DNA]</scope>
    <source>
        <strain evidence="12">yFS286</strain>
    </source>
</reference>
<evidence type="ECO:0000256" key="7">
    <source>
        <dbReference type="SAM" id="MobiDB-lite"/>
    </source>
</evidence>
<sequence>MHGPRELWIFKALTAFLLLFLPFAHAAPYSKEEEPWNLNTNKDARDILDYSGEWENHEFFPSPDNWRINFIAIILDRWYDGDPVNNDIMGTPFENDISEVSFRNGGDIVGLELSLDYIQALGIRGIYIAGTPFQNQPWGYDQFSPLDYTILDHHTGTIDQWRSTINAIHSRNMYIILDHTVATLADLVGIVDHLNDSSGVPFSLNEYNAMWKTDQHYADFNFTNVYNTSCEYPKFWGEDGSPVALQYKGCYDSDFDQYGDTEAFGAHPDWQRQLSKFASVQDRLRDWNPNVAIRLEHLSCLVISMLDVDGFRIDKATQMTVDFIADWSMSVRNCARQKYNKKNFLIVGEVTGSSSYGSIYYNRGRQPDQRPSNSTIAYNLTIDDNKYSLRDKNHGGFDSSAFHYSVYRAIVRFLGMDSKVEIGYDTPSMFTDAWTHIQINEDAVNMNTGVIDARHMYGITNNDLFRWGSLMNGTGRAILGTMITTLMFPGIPLLYYGDEQGMYVLDNSADNYLYGRQAMNSARAWYIHGCYYGKAASYPRADWTPANNGCKDPWNYLDHFDIASAHHNVYMNMNSIRRHYYSLSDGYRFDMIRKWVEDVYFPDSQPYATPMGLYSVLRGPMEGIQFQHYDSLKNTDTHKKTLVWSLFANRNDTYSWNYDCNDKDKAIIGPWKEGTTVKNLIYPYDEHKLQKSWNKTWGCLPGVTFEPYEFKLLVPKDEFIENDPVITKLTPSHDARLDYRGNEMDISIEFSRPMDCDSLTRSLKIQSSTRPKNITARYIDNTVQCRNLSDSEIDKSNLLHSQSPGVFRWSAKLTDVYEGVHRVSVGPATTSDNSSSTLAQDNFLFRYGKRDNPVVFYAANYSSHLLVKKDDGFYLNHSSPGAEKFRYSRDFQSTWSDWLDYNGGLTKLKPTNWTGTKEQRWEGEHVHVQYWSELTASANYMQQGDYDYKYRRSFPHMFLEGGFNEYGYDSGVENTFKQIDDSLWELGFTSAHYPATIQFNVWGMDPDGKPDRTRIYGSQGNSSVLSRSDPSSFISNNVTIKEGPNGTHLSYRIRFRDDAMFFQLYPTGEWSVSIAIYVLCIVVPPICAIFVSWMFKNSFYTVKLNKFGNDEFGKFYPLKTLVPFKKKGETTMADDSGAGGGLARKKKCVLIATLEYDITDWQIRIKIGGLGVMAQLMAKNLKHQDLVWVVPCVGDIVYPEAEEAAPIEVKIIDQTYTINVYHHYLDNIKYVLLDAPVFRRQTTVEPYPARMDDLGSAIFYSAWNQCIAEVIRRNPIDIYHINDYHGALAPCYLLPDVIPVALSLHNAEFQGLWPLRTAEEKEEVCAVYNISRRICSRYVQFGNVFNLLHSAVSYIRIHQKGFGAVGVSNKYGKRSWARYPIFWGLKKIGKLPNPDPTDTEDVLEKPEKVVNIDPDMEKTKVEHKRLAQEWAGLEVNDKYDLLVFVGRWSNQKGVDLIADIAPSLLESYKVQLICVGPVIDLYGKFAAEKLDLLMKKYPTRVFSSPKFTQLPPYIFTGADFALIPSRDEPFGLVAVEFGRKGTLGIGAKVGGLGQMPGWWYSVESSATPHLLKQFEQACQQALSSSQRTRARLRARSAKQRFPVSQWIAKLEALTDGCIKTNQKFGRNSRARSSFYSLLHESFSRSSDALPQSNDSGVADKRAEEADMIMMSNEDSAPQGGANIGRSLSLGSRHGPGHTGNDDSSDGLDTIQEESMNGGDSNSGGSGNSPAGVEYENHSPSEYSFDSADYEFDPQRSYYYDDLFDDETTIRNTPSFRPQMGNFNAEHGVGATLSQDDLIDTSHSRDSGALSPPLAPYANNSRNNPYSYGNLQTDSSLSLASVMSGKEKRDFSLTNVEEIFRDEDGKALRNFQDMLQKLTAKNSKDELCIEQYIMKSERMFYHERRAIKMGLQKPNKLHVNATASQSGTDEESLSNGHASYDDIIGLADETPSYTNLEEDSGYKTIHGLQKFMLYKIYDWPVYSLFIALGQILASTAYQLTLFTGTSSIKTYELYAICGFFIAASLFWWYLYSKVPAYYVLSCPFLFYALALFLVGLPAFDRITGGRVWITNVGAWIYSIASASGSIFFALNFGEEGSVQTRVWVFRACLVQGLQQVWSAALWYWGAHLNNKVNKGDANHYKVSPAIPAITWPLSVICVMIAFILYKGLPQYYRQLSGTIPAFYKSLLRRKLVVWFCIAVFLQNFWLSTLNGRSWSYFWDIGEIPQWQIFLLMIAFYIVLWLLLLGVLAWVARTHSWIICVFGVGLGAPRWVQTFWATSNIGLYLPWAGRAGPYLGRTLWLWLGVLDAIQNVGIGMILLQTLTRRHVASTLMTGQIIGAAATMIGRAGAPNRLGPANVFLDFTQWTRGDGSAILASAPFWICIICQLAICVGFLAFFRRENLSRP</sequence>
<dbReference type="EMBL" id="KE503207">
    <property type="protein sequence ID" value="EPX72099.1"/>
    <property type="molecule type" value="Genomic_DNA"/>
</dbReference>
<feature type="transmembrane region" description="Helical" evidence="8">
    <location>
        <begin position="2185"/>
        <end position="2205"/>
    </location>
</feature>
<dbReference type="HOGENOM" id="CLU_000488_0_0_1"/>
<keyword evidence="4" id="KW-0808">Transferase</keyword>
<dbReference type="Pfam" id="PF26114">
    <property type="entry name" value="Ig_2_Mok13"/>
    <property type="match status" value="1"/>
</dbReference>
<dbReference type="InterPro" id="IPR058656">
    <property type="entry name" value="Mok11-13/Ags1-like_GH"/>
</dbReference>
<evidence type="ECO:0000256" key="2">
    <source>
        <dbReference type="ARBA" id="ARBA00012688"/>
    </source>
</evidence>
<organism evidence="11 12">
    <name type="scientific">Schizosaccharomyces octosporus (strain yFS286)</name>
    <name type="common">Fission yeast</name>
    <name type="synonym">Octosporomyces octosporus</name>
    <dbReference type="NCBI Taxonomy" id="483514"/>
    <lineage>
        <taxon>Eukaryota</taxon>
        <taxon>Fungi</taxon>
        <taxon>Dikarya</taxon>
        <taxon>Ascomycota</taxon>
        <taxon>Taphrinomycotina</taxon>
        <taxon>Schizosaccharomycetes</taxon>
        <taxon>Schizosaccharomycetales</taxon>
        <taxon>Schizosaccharomycetaceae</taxon>
        <taxon>Schizosaccharomyces</taxon>
    </lineage>
</organism>
<evidence type="ECO:0000256" key="4">
    <source>
        <dbReference type="ARBA" id="ARBA00022679"/>
    </source>
</evidence>
<dbReference type="SUPFAM" id="SSF53756">
    <property type="entry name" value="UDP-Glycosyltransferase/glycogen phosphorylase"/>
    <property type="match status" value="1"/>
</dbReference>
<keyword evidence="5" id="KW-0961">Cell wall biogenesis/degradation</keyword>
<keyword evidence="8" id="KW-0472">Membrane</keyword>
<evidence type="ECO:0000313" key="11">
    <source>
        <dbReference type="EMBL" id="EPX72099.1"/>
    </source>
</evidence>
<dbReference type="GO" id="GO:0070600">
    <property type="term" value="P:fungal-type cell wall (1-&gt;3)-alpha-glucan biosynthetic process"/>
    <property type="evidence" value="ECO:0007669"/>
    <property type="project" value="EnsemblFungi"/>
</dbReference>
<dbReference type="InterPro" id="IPR058654">
    <property type="entry name" value="Mok11-14/Ags1-like_TM"/>
</dbReference>
<dbReference type="Gene3D" id="3.40.50.2000">
    <property type="entry name" value="Glycogen Phosphorylase B"/>
    <property type="match status" value="2"/>
</dbReference>
<dbReference type="FunFam" id="3.40.50.2000:FF:000058">
    <property type="entry name" value="Alpha-1,3-glucan synthase Ags1"/>
    <property type="match status" value="1"/>
</dbReference>
<dbReference type="InterPro" id="IPR006047">
    <property type="entry name" value="GH13_cat_dom"/>
</dbReference>
<feature type="transmembrane region" description="Helical" evidence="8">
    <location>
        <begin position="2329"/>
        <end position="2347"/>
    </location>
</feature>
<evidence type="ECO:0000256" key="8">
    <source>
        <dbReference type="SAM" id="Phobius"/>
    </source>
</evidence>
<accession>S9RDH5</accession>
<evidence type="ECO:0000256" key="1">
    <source>
        <dbReference type="ARBA" id="ARBA00006122"/>
    </source>
</evidence>
<dbReference type="GeneID" id="25033953"/>
<dbReference type="SMART" id="SM00642">
    <property type="entry name" value="Aamy"/>
    <property type="match status" value="1"/>
</dbReference>
<feature type="signal peptide" evidence="9">
    <location>
        <begin position="1"/>
        <end position="26"/>
    </location>
</feature>
<evidence type="ECO:0000313" key="12">
    <source>
        <dbReference type="Proteomes" id="UP000016088"/>
    </source>
</evidence>
<dbReference type="FunFam" id="3.20.20.80:FF:000073">
    <property type="entry name" value="Alpha-1,3-glucan synthase Ags2"/>
    <property type="match status" value="1"/>
</dbReference>
<dbReference type="SUPFAM" id="SSF51445">
    <property type="entry name" value="(Trans)glycosidases"/>
    <property type="match status" value="1"/>
</dbReference>
<feature type="transmembrane region" description="Helical" evidence="8">
    <location>
        <begin position="2225"/>
        <end position="2248"/>
    </location>
</feature>
<keyword evidence="3" id="KW-0328">Glycosyltransferase</keyword>
<feature type="transmembrane region" description="Helical" evidence="8">
    <location>
        <begin position="2073"/>
        <end position="2091"/>
    </location>
</feature>
<feature type="chain" id="PRO_5004555891" description="alpha-1,3-glucan synthase" evidence="9">
    <location>
        <begin position="27"/>
        <end position="2403"/>
    </location>
</feature>
<dbReference type="InterPro" id="IPR017853">
    <property type="entry name" value="GH"/>
</dbReference>
<protein>
    <recommendedName>
        <fullName evidence="2">alpha-1,3-glucan synthase</fullName>
        <ecNumber evidence="2">2.4.1.183</ecNumber>
    </recommendedName>
</protein>
<keyword evidence="8" id="KW-0812">Transmembrane</keyword>
<keyword evidence="12" id="KW-1185">Reference proteome</keyword>
<dbReference type="GO" id="GO:0047657">
    <property type="term" value="F:alpha-1,3-glucan synthase activity"/>
    <property type="evidence" value="ECO:0007669"/>
    <property type="project" value="UniProtKB-EC"/>
</dbReference>
<dbReference type="InterPro" id="IPR058655">
    <property type="entry name" value="Mok11-14/Ags1-like"/>
</dbReference>
<dbReference type="InterPro" id="IPR058659">
    <property type="entry name" value="Mok11-13/Ags1-like_CBM"/>
</dbReference>
<dbReference type="InterPro" id="IPR001296">
    <property type="entry name" value="Glyco_trans_1"/>
</dbReference>
<dbReference type="OMA" id="NIGPGPI"/>
<feature type="transmembrane region" description="Helical" evidence="8">
    <location>
        <begin position="2375"/>
        <end position="2395"/>
    </location>
</feature>
<dbReference type="PANTHER" id="PTHR47182">
    <property type="entry name" value="CELL WALL ALPHA-1,3-GLUCAN SYNTHASE AGS1-RELATED"/>
    <property type="match status" value="1"/>
</dbReference>
<feature type="transmembrane region" description="Helical" evidence="8">
    <location>
        <begin position="2036"/>
        <end position="2058"/>
    </location>
</feature>
<dbReference type="Pfam" id="PF26111">
    <property type="entry name" value="Ig_Mok13"/>
    <property type="match status" value="1"/>
</dbReference>
<evidence type="ECO:0000256" key="9">
    <source>
        <dbReference type="SAM" id="SignalP"/>
    </source>
</evidence>
<feature type="domain" description="Glycosyl hydrolase family 13 catalytic" evidence="10">
    <location>
        <begin position="72"/>
        <end position="523"/>
    </location>
</feature>
<keyword evidence="9" id="KW-0732">Signal</keyword>
<dbReference type="Pfam" id="PF00534">
    <property type="entry name" value="Glycos_transf_1"/>
    <property type="match status" value="1"/>
</dbReference>
<dbReference type="InterPro" id="IPR058658">
    <property type="entry name" value="Mok11-13/Ags1-like_Ig_2"/>
</dbReference>
<dbReference type="GO" id="GO:0009897">
    <property type="term" value="C:external side of plasma membrane"/>
    <property type="evidence" value="ECO:0007669"/>
    <property type="project" value="EnsemblFungi"/>
</dbReference>
<proteinExistence type="inferred from homology"/>
<feature type="transmembrane region" description="Helical" evidence="8">
    <location>
        <begin position="2255"/>
        <end position="2277"/>
    </location>
</feature>
<comment type="catalytic activity">
    <reaction evidence="6">
        <text>[(1-&gt;3)-alpha-D-glucosyl](n) + UDP-alpha-D-glucose = [(1-&gt;3)-alpha-D-glucosyl](n+1) + UDP + H(+)</text>
        <dbReference type="Rhea" id="RHEA:19749"/>
        <dbReference type="Rhea" id="RHEA-COMP:11150"/>
        <dbReference type="Rhea" id="RHEA-COMP:11151"/>
        <dbReference type="ChEBI" id="CHEBI:15378"/>
        <dbReference type="ChEBI" id="CHEBI:28100"/>
        <dbReference type="ChEBI" id="CHEBI:58223"/>
        <dbReference type="ChEBI" id="CHEBI:58885"/>
        <dbReference type="EC" id="2.4.1.183"/>
    </reaction>
</comment>
<dbReference type="GO" id="GO:0000935">
    <property type="term" value="C:division septum"/>
    <property type="evidence" value="ECO:0007669"/>
    <property type="project" value="EnsemblFungi"/>
</dbReference>
<dbReference type="RefSeq" id="XP_013019549.1">
    <property type="nucleotide sequence ID" value="XM_013164095.1"/>
</dbReference>
<feature type="transmembrane region" description="Helical" evidence="8">
    <location>
        <begin position="2297"/>
        <end position="2317"/>
    </location>
</feature>
<keyword evidence="8" id="KW-1133">Transmembrane helix</keyword>
<dbReference type="Gene3D" id="3.20.20.80">
    <property type="entry name" value="Glycosidases"/>
    <property type="match status" value="1"/>
</dbReference>
<dbReference type="Pfam" id="PF00128">
    <property type="entry name" value="Alpha-amylase"/>
    <property type="match status" value="1"/>
</dbReference>
<dbReference type="GO" id="GO:0035841">
    <property type="term" value="C:new growing cell tip"/>
    <property type="evidence" value="ECO:0007669"/>
    <property type="project" value="EnsemblFungi"/>
</dbReference>
<dbReference type="Pfam" id="PF26108">
    <property type="entry name" value="GH_Mok13"/>
    <property type="match status" value="1"/>
</dbReference>
<dbReference type="InterPro" id="IPR058657">
    <property type="entry name" value="Mok11-13/Ags1-like_Ig"/>
</dbReference>
<feature type="region of interest" description="Disordered" evidence="7">
    <location>
        <begin position="1672"/>
        <end position="1747"/>
    </location>
</feature>